<evidence type="ECO:0000313" key="2">
    <source>
        <dbReference type="EMBL" id="UKJ90605.1"/>
    </source>
</evidence>
<keyword evidence="1" id="KW-1133">Transmembrane helix</keyword>
<dbReference type="OrthoDB" id="419606at2759"/>
<keyword evidence="1" id="KW-0812">Transmembrane</keyword>
<feature type="transmembrane region" description="Helical" evidence="1">
    <location>
        <begin position="117"/>
        <end position="138"/>
    </location>
</feature>
<protein>
    <submittedName>
        <fullName evidence="2">Uncharacterized protein</fullName>
    </submittedName>
</protein>
<reference evidence="2" key="1">
    <citation type="submission" date="2022-07" db="EMBL/GenBank/DDBJ databases">
        <title>Evaluation of T. orientalis genome assembly methods using nanopore sequencing and analysis of variation between genomes.</title>
        <authorList>
            <person name="Yam J."/>
            <person name="Micallef M.L."/>
            <person name="Liu M."/>
            <person name="Djordjevic S.P."/>
            <person name="Bogema D.R."/>
            <person name="Jenkins C."/>
        </authorList>
    </citation>
    <scope>NUCLEOTIDE SEQUENCE</scope>
    <source>
        <strain evidence="2">Fish Creek</strain>
    </source>
</reference>
<feature type="transmembrane region" description="Helical" evidence="1">
    <location>
        <begin position="86"/>
        <end position="105"/>
    </location>
</feature>
<dbReference type="Proteomes" id="UP000244803">
    <property type="component" value="Chromosome 2"/>
</dbReference>
<dbReference type="AlphaFoldDB" id="A0A976M8Q5"/>
<keyword evidence="1" id="KW-0472">Membrane</keyword>
<proteinExistence type="predicted"/>
<gene>
    <name evidence="2" type="ORF">MACJ_001539</name>
</gene>
<name>A0A976M8Q5_THEOR</name>
<evidence type="ECO:0000313" key="3">
    <source>
        <dbReference type="Proteomes" id="UP000244803"/>
    </source>
</evidence>
<dbReference type="EMBL" id="CP056068">
    <property type="protein sequence ID" value="UKJ90605.1"/>
    <property type="molecule type" value="Genomic_DNA"/>
</dbReference>
<evidence type="ECO:0000256" key="1">
    <source>
        <dbReference type="SAM" id="Phobius"/>
    </source>
</evidence>
<accession>A0A976M8Q5</accession>
<sequence>MGKLSTPPVVVPSDVTICENLYSTGPRELTFAEKFGLFLTPNPYRINYTKNDRYELESVLSKKYSDDPDYITDILLTRQRSISKFVSAKLFSFAGFVGSSALTLYSLRFHSIKTKVIVTPFVSYFGLLAGQQVGNLYYGRWSEFGRDRALGMLPAKRLLTKEEQDRYLNPS</sequence>
<organism evidence="2 3">
    <name type="scientific">Theileria orientalis</name>
    <dbReference type="NCBI Taxonomy" id="68886"/>
    <lineage>
        <taxon>Eukaryota</taxon>
        <taxon>Sar</taxon>
        <taxon>Alveolata</taxon>
        <taxon>Apicomplexa</taxon>
        <taxon>Aconoidasida</taxon>
        <taxon>Piroplasmida</taxon>
        <taxon>Theileriidae</taxon>
        <taxon>Theileria</taxon>
    </lineage>
</organism>